<dbReference type="OrthoDB" id="1661883at2759"/>
<dbReference type="InterPro" id="IPR036770">
    <property type="entry name" value="Ankyrin_rpt-contain_sf"/>
</dbReference>
<dbReference type="Proteomes" id="UP000770661">
    <property type="component" value="Unassembled WGS sequence"/>
</dbReference>
<dbReference type="SMART" id="SM00248">
    <property type="entry name" value="ANK"/>
    <property type="match status" value="4"/>
</dbReference>
<keyword evidence="4 7" id="KW-0040">ANK repeat</keyword>
<gene>
    <name evidence="8" type="primary">trpa-1_0</name>
    <name evidence="8" type="ORF">GWK47_000385</name>
</gene>
<evidence type="ECO:0000313" key="9">
    <source>
        <dbReference type="Proteomes" id="UP000770661"/>
    </source>
</evidence>
<dbReference type="AlphaFoldDB" id="A0A8J5D2V5"/>
<evidence type="ECO:0000256" key="1">
    <source>
        <dbReference type="ARBA" id="ARBA00022448"/>
    </source>
</evidence>
<evidence type="ECO:0000256" key="3">
    <source>
        <dbReference type="ARBA" id="ARBA00022737"/>
    </source>
</evidence>
<feature type="repeat" description="ANK" evidence="7">
    <location>
        <begin position="28"/>
        <end position="60"/>
    </location>
</feature>
<name>A0A8J5D2V5_CHIOP</name>
<feature type="repeat" description="ANK" evidence="7">
    <location>
        <begin position="94"/>
        <end position="126"/>
    </location>
</feature>
<dbReference type="EMBL" id="JACEEZ010003337">
    <property type="protein sequence ID" value="KAG0727472.1"/>
    <property type="molecule type" value="Genomic_DNA"/>
</dbReference>
<evidence type="ECO:0000256" key="2">
    <source>
        <dbReference type="ARBA" id="ARBA00022606"/>
    </source>
</evidence>
<accession>A0A8J5D2V5</accession>
<sequence length="365" mass="40575">MGLVVLGYRVVRELVKHCHSLIRDENENDDTPLHLACLEGQTEVVRVLLQAGAEVEARNSSLWTPLDCASAKGHVLCVNELLDYDAPLDPIDKTKTTPLQLAAKEGHVAVTRLLLESGASLLACDSSGRNALELAVAAGKKEVCMTIVKSSEWMAAMRNVRGDSNGRRVTPFRMLIKKFPDVAKPCSTGGCTKSNGMDSDDERYAMLFNFELVDDSYVVLPGGSDMDSIASSATTDIPYDEEGHLLDHAELYTTESRELKKNHPLMMMVKYKRLNLLNHPVSISLVKHKWMSYGRDWGWVDQELSNVSNGVFSDRRLGNLARDITDKVDLSNHGFVLAGKWVIIVMAAINILREVFQIYQKRLAD</sequence>
<dbReference type="GO" id="GO:0034220">
    <property type="term" value="P:monoatomic ion transmembrane transport"/>
    <property type="evidence" value="ECO:0007669"/>
    <property type="project" value="UniProtKB-KW"/>
</dbReference>
<dbReference type="PANTHER" id="PTHR47143:SF3">
    <property type="entry name" value="PWWP DOMAIN-CONTAINING PROTEIN"/>
    <property type="match status" value="1"/>
</dbReference>
<dbReference type="PROSITE" id="PS50297">
    <property type="entry name" value="ANK_REP_REGION"/>
    <property type="match status" value="2"/>
</dbReference>
<dbReference type="PANTHER" id="PTHR47143">
    <property type="entry name" value="TRANSIENT RECEPTOR POTENTIAL CATION CHANNEL PROTEIN PAINLESS"/>
    <property type="match status" value="1"/>
</dbReference>
<comment type="caution">
    <text evidence="8">The sequence shown here is derived from an EMBL/GenBank/DDBJ whole genome shotgun (WGS) entry which is preliminary data.</text>
</comment>
<keyword evidence="3" id="KW-0677">Repeat</keyword>
<keyword evidence="1" id="KW-0813">Transport</keyword>
<evidence type="ECO:0000256" key="4">
    <source>
        <dbReference type="ARBA" id="ARBA00023043"/>
    </source>
</evidence>
<organism evidence="8 9">
    <name type="scientific">Chionoecetes opilio</name>
    <name type="common">Atlantic snow crab</name>
    <name type="synonym">Cancer opilio</name>
    <dbReference type="NCBI Taxonomy" id="41210"/>
    <lineage>
        <taxon>Eukaryota</taxon>
        <taxon>Metazoa</taxon>
        <taxon>Ecdysozoa</taxon>
        <taxon>Arthropoda</taxon>
        <taxon>Crustacea</taxon>
        <taxon>Multicrustacea</taxon>
        <taxon>Malacostraca</taxon>
        <taxon>Eumalacostraca</taxon>
        <taxon>Eucarida</taxon>
        <taxon>Decapoda</taxon>
        <taxon>Pleocyemata</taxon>
        <taxon>Brachyura</taxon>
        <taxon>Eubrachyura</taxon>
        <taxon>Majoidea</taxon>
        <taxon>Majidae</taxon>
        <taxon>Chionoecetes</taxon>
    </lineage>
</organism>
<keyword evidence="6" id="KW-0407">Ion channel</keyword>
<evidence type="ECO:0000256" key="7">
    <source>
        <dbReference type="PROSITE-ProRule" id="PRU00023"/>
    </source>
</evidence>
<dbReference type="Pfam" id="PF12796">
    <property type="entry name" value="Ank_2"/>
    <property type="match status" value="1"/>
</dbReference>
<reference evidence="8" key="1">
    <citation type="submission" date="2020-07" db="EMBL/GenBank/DDBJ databases">
        <title>The High-quality genome of the commercially important snow crab, Chionoecetes opilio.</title>
        <authorList>
            <person name="Jeong J.-H."/>
            <person name="Ryu S."/>
        </authorList>
    </citation>
    <scope>NUCLEOTIDE SEQUENCE</scope>
    <source>
        <strain evidence="8">MADBK_172401_WGS</strain>
        <tissue evidence="8">Digestive gland</tissue>
    </source>
</reference>
<evidence type="ECO:0000256" key="5">
    <source>
        <dbReference type="ARBA" id="ARBA00023065"/>
    </source>
</evidence>
<proteinExistence type="predicted"/>
<evidence type="ECO:0000256" key="6">
    <source>
        <dbReference type="ARBA" id="ARBA00023303"/>
    </source>
</evidence>
<keyword evidence="9" id="KW-1185">Reference proteome</keyword>
<dbReference type="InterPro" id="IPR052076">
    <property type="entry name" value="TRP_cation_channel"/>
</dbReference>
<dbReference type="Gene3D" id="1.25.40.20">
    <property type="entry name" value="Ankyrin repeat-containing domain"/>
    <property type="match status" value="1"/>
</dbReference>
<keyword evidence="8" id="KW-0675">Receptor</keyword>
<dbReference type="Pfam" id="PF00023">
    <property type="entry name" value="Ank"/>
    <property type="match status" value="1"/>
</dbReference>
<evidence type="ECO:0000313" key="8">
    <source>
        <dbReference type="EMBL" id="KAG0727472.1"/>
    </source>
</evidence>
<dbReference type="SUPFAM" id="SSF48403">
    <property type="entry name" value="Ankyrin repeat"/>
    <property type="match status" value="1"/>
</dbReference>
<protein>
    <submittedName>
        <fullName evidence="8">Transient receptor potential cation channel subfamily A member 1</fullName>
    </submittedName>
</protein>
<dbReference type="InterPro" id="IPR002110">
    <property type="entry name" value="Ankyrin_rpt"/>
</dbReference>
<dbReference type="PROSITE" id="PS50088">
    <property type="entry name" value="ANK_REPEAT"/>
    <property type="match status" value="2"/>
</dbReference>
<keyword evidence="2" id="KW-0716">Sensory transduction</keyword>
<dbReference type="GO" id="GO:0022857">
    <property type="term" value="F:transmembrane transporter activity"/>
    <property type="evidence" value="ECO:0007669"/>
    <property type="project" value="TreeGrafter"/>
</dbReference>
<dbReference type="GO" id="GO:1902495">
    <property type="term" value="C:transmembrane transporter complex"/>
    <property type="evidence" value="ECO:0007669"/>
    <property type="project" value="TreeGrafter"/>
</dbReference>
<keyword evidence="5" id="KW-0406">Ion transport</keyword>